<organism evidence="1 2">
    <name type="scientific">Pandoraea thiooxydans</name>
    <dbReference type="NCBI Taxonomy" id="445709"/>
    <lineage>
        <taxon>Bacteria</taxon>
        <taxon>Pseudomonadati</taxon>
        <taxon>Pseudomonadota</taxon>
        <taxon>Betaproteobacteria</taxon>
        <taxon>Burkholderiales</taxon>
        <taxon>Burkholderiaceae</taxon>
        <taxon>Pandoraea</taxon>
    </lineage>
</organism>
<dbReference type="SUPFAM" id="SSF47240">
    <property type="entry name" value="Ferritin-like"/>
    <property type="match status" value="1"/>
</dbReference>
<dbReference type="KEGG" id="ptx:ABW99_01845"/>
<dbReference type="EMBL" id="CP011568">
    <property type="protein sequence ID" value="ALX34854.1"/>
    <property type="molecule type" value="Genomic_DNA"/>
</dbReference>
<proteinExistence type="predicted"/>
<gene>
    <name evidence="1" type="ORF">ABW99_01845</name>
</gene>
<dbReference type="Proteomes" id="UP000036700">
    <property type="component" value="Chromosome"/>
</dbReference>
<sequence length="265" mass="31355">MSAEPTVRTDAFTFYALATLSFVESSVPEFVSTLNVMYADDPEMRDWLRETWLREEIEHGRLARTYIARTWPEFDWQPAYEAFLVRYKPLCDVEYMRPSLALEALSRCVIETETAMIYRCLEAEMTDPELKAMMRKLSSEEVGHYRYFRKTFDRYNAAERHGVIRRLHTIVKRSEMVRDEDISIAFEPLSDAAFWRGPKPFKEMTWQEFLDVSGDMMKRRMPVEAATRMMFKPLETGVWWRDKPTRALLSFMVKRQYPQLAGSDA</sequence>
<dbReference type="AlphaFoldDB" id="A0A0U4D1R8"/>
<evidence type="ECO:0000313" key="2">
    <source>
        <dbReference type="Proteomes" id="UP000036700"/>
    </source>
</evidence>
<reference evidence="2" key="1">
    <citation type="submission" date="2015-06" db="EMBL/GenBank/DDBJ databases">
        <authorList>
            <person name="Hoefler B.C."/>
            <person name="Straight P.D."/>
        </authorList>
    </citation>
    <scope>NUCLEOTIDE SEQUENCE [LARGE SCALE GENOMIC DNA]</scope>
    <source>
        <strain evidence="2">DSM 25325</strain>
    </source>
</reference>
<dbReference type="Gene3D" id="1.10.620.20">
    <property type="entry name" value="Ribonucleotide Reductase, subunit A"/>
    <property type="match status" value="1"/>
</dbReference>
<keyword evidence="2" id="KW-1185">Reference proteome</keyword>
<dbReference type="CDD" id="cd00657">
    <property type="entry name" value="Ferritin_like"/>
    <property type="match status" value="1"/>
</dbReference>
<name>A0A0U4D1R8_9BURK</name>
<accession>A0A0U4D1R8</accession>
<dbReference type="STRING" id="445709.ABW99_01845"/>
<dbReference type="InterPro" id="IPR009078">
    <property type="entry name" value="Ferritin-like_SF"/>
</dbReference>
<evidence type="ECO:0000313" key="1">
    <source>
        <dbReference type="EMBL" id="ALX34854.1"/>
    </source>
</evidence>
<evidence type="ECO:0008006" key="3">
    <source>
        <dbReference type="Google" id="ProtNLM"/>
    </source>
</evidence>
<dbReference type="GO" id="GO:0016491">
    <property type="term" value="F:oxidoreductase activity"/>
    <property type="evidence" value="ECO:0007669"/>
    <property type="project" value="InterPro"/>
</dbReference>
<protein>
    <recommendedName>
        <fullName evidence="3">Ferritin</fullName>
    </recommendedName>
</protein>
<dbReference type="InterPro" id="IPR012348">
    <property type="entry name" value="RNR-like"/>
</dbReference>